<protein>
    <recommendedName>
        <fullName evidence="6">Signal peptidase I</fullName>
        <ecNumber evidence="6">3.4.21.89</ecNumber>
    </recommendedName>
</protein>
<feature type="transmembrane region" description="Helical" evidence="7">
    <location>
        <begin position="7"/>
        <end position="31"/>
    </location>
</feature>
<dbReference type="PANTHER" id="PTHR10806:SF6">
    <property type="entry name" value="SIGNAL PEPTIDASE COMPLEX CATALYTIC SUBUNIT SEC11"/>
    <property type="match status" value="1"/>
</dbReference>
<dbReference type="InterPro" id="IPR015927">
    <property type="entry name" value="Peptidase_S24_S26A/B/C"/>
</dbReference>
<organism evidence="9 10">
    <name type="scientific">Blautia aquisgranensis</name>
    <dbReference type="NCBI Taxonomy" id="3133153"/>
    <lineage>
        <taxon>Bacteria</taxon>
        <taxon>Bacillati</taxon>
        <taxon>Bacillota</taxon>
        <taxon>Clostridia</taxon>
        <taxon>Lachnospirales</taxon>
        <taxon>Lachnospiraceae</taxon>
        <taxon>Blautia</taxon>
    </lineage>
</organism>
<feature type="domain" description="Peptidase S24/S26A/S26B/S26C" evidence="8">
    <location>
        <begin position="36"/>
        <end position="112"/>
    </location>
</feature>
<feature type="transmembrane region" description="Helical" evidence="7">
    <location>
        <begin position="129"/>
        <end position="149"/>
    </location>
</feature>
<keyword evidence="5 7" id="KW-0472">Membrane</keyword>
<comment type="subcellular location">
    <subcellularLocation>
        <location evidence="1">Endomembrane system</location>
    </subcellularLocation>
</comment>
<evidence type="ECO:0000259" key="8">
    <source>
        <dbReference type="Pfam" id="PF00717"/>
    </source>
</evidence>
<gene>
    <name evidence="9" type="ORF">WMO28_14745</name>
</gene>
<dbReference type="GO" id="GO:0009003">
    <property type="term" value="F:signal peptidase activity"/>
    <property type="evidence" value="ECO:0007669"/>
    <property type="project" value="UniProtKB-EC"/>
</dbReference>
<reference evidence="9 10" key="1">
    <citation type="submission" date="2024-03" db="EMBL/GenBank/DDBJ databases">
        <title>Human intestinal bacterial collection.</title>
        <authorList>
            <person name="Pauvert C."/>
            <person name="Hitch T.C.A."/>
            <person name="Clavel T."/>
        </authorList>
    </citation>
    <scope>NUCLEOTIDE SEQUENCE [LARGE SCALE GENOMIC DNA]</scope>
    <source>
        <strain evidence="9 10">CLA-JM-H16</strain>
    </source>
</reference>
<dbReference type="InterPro" id="IPR036286">
    <property type="entry name" value="LexA/Signal_pep-like_sf"/>
</dbReference>
<evidence type="ECO:0000256" key="2">
    <source>
        <dbReference type="ARBA" id="ARBA00022670"/>
    </source>
</evidence>
<dbReference type="SUPFAM" id="SSF51306">
    <property type="entry name" value="LexA/Signal peptidase"/>
    <property type="match status" value="1"/>
</dbReference>
<evidence type="ECO:0000313" key="10">
    <source>
        <dbReference type="Proteomes" id="UP001473063"/>
    </source>
</evidence>
<dbReference type="Proteomes" id="UP001473063">
    <property type="component" value="Unassembled WGS sequence"/>
</dbReference>
<dbReference type="Gene3D" id="2.10.109.10">
    <property type="entry name" value="Umud Fragment, subunit A"/>
    <property type="match status" value="1"/>
</dbReference>
<dbReference type="PANTHER" id="PTHR10806">
    <property type="entry name" value="SIGNAL PEPTIDASE COMPLEX CATALYTIC SUBUNIT SEC11"/>
    <property type="match status" value="1"/>
</dbReference>
<evidence type="ECO:0000313" key="9">
    <source>
        <dbReference type="EMBL" id="MEQ2372164.1"/>
    </source>
</evidence>
<dbReference type="CDD" id="cd06530">
    <property type="entry name" value="S26_SPase_I"/>
    <property type="match status" value="1"/>
</dbReference>
<dbReference type="NCBIfam" id="TIGR02228">
    <property type="entry name" value="sigpep_I_arch"/>
    <property type="match status" value="1"/>
</dbReference>
<sequence length="166" mass="18247">MKLLFRYAFNTALAVIFLTAMVLLLPGLFGIRPYVVYSGSMEPGIPTGAVVFVKEEKFSPKKGDIITFHNGNTVITHRVVKNTDGICTTKGDANKTADPVTVKESQIVGRVVFHLPYLGYVIHFLRARIPFTAVVVAAGLAVIADLAYIPKKEKLEQYGGIDYDKK</sequence>
<accession>A0ABV1BHR9</accession>
<evidence type="ECO:0000256" key="1">
    <source>
        <dbReference type="ARBA" id="ARBA00004308"/>
    </source>
</evidence>
<keyword evidence="10" id="KW-1185">Reference proteome</keyword>
<comment type="caution">
    <text evidence="9">The sequence shown here is derived from an EMBL/GenBank/DDBJ whole genome shotgun (WGS) entry which is preliminary data.</text>
</comment>
<dbReference type="InterPro" id="IPR019533">
    <property type="entry name" value="Peptidase_S26"/>
</dbReference>
<evidence type="ECO:0000256" key="3">
    <source>
        <dbReference type="ARBA" id="ARBA00022692"/>
    </source>
</evidence>
<keyword evidence="2" id="KW-0645">Protease</keyword>
<evidence type="ECO:0000256" key="5">
    <source>
        <dbReference type="ARBA" id="ARBA00023136"/>
    </source>
</evidence>
<dbReference type="Pfam" id="PF00717">
    <property type="entry name" value="Peptidase_S24"/>
    <property type="match status" value="1"/>
</dbReference>
<dbReference type="RefSeq" id="WP_349057489.1">
    <property type="nucleotide sequence ID" value="NZ_JBBMEJ010000023.1"/>
</dbReference>
<keyword evidence="4 7" id="KW-1133">Transmembrane helix</keyword>
<dbReference type="EC" id="3.4.21.89" evidence="6"/>
<keyword evidence="3 7" id="KW-0812">Transmembrane</keyword>
<evidence type="ECO:0000256" key="6">
    <source>
        <dbReference type="NCBIfam" id="TIGR02228"/>
    </source>
</evidence>
<evidence type="ECO:0000256" key="4">
    <source>
        <dbReference type="ARBA" id="ARBA00022989"/>
    </source>
</evidence>
<keyword evidence="9" id="KW-0378">Hydrolase</keyword>
<dbReference type="EMBL" id="JBBMEJ010000023">
    <property type="protein sequence ID" value="MEQ2372164.1"/>
    <property type="molecule type" value="Genomic_DNA"/>
</dbReference>
<dbReference type="InterPro" id="IPR001733">
    <property type="entry name" value="Peptidase_S26B"/>
</dbReference>
<proteinExistence type="predicted"/>
<name>A0ABV1BHR9_9FIRM</name>
<evidence type="ECO:0000256" key="7">
    <source>
        <dbReference type="SAM" id="Phobius"/>
    </source>
</evidence>